<organism evidence="2 3">
    <name type="scientific">Camellia sinensis var. sinensis</name>
    <name type="common">China tea</name>
    <dbReference type="NCBI Taxonomy" id="542762"/>
    <lineage>
        <taxon>Eukaryota</taxon>
        <taxon>Viridiplantae</taxon>
        <taxon>Streptophyta</taxon>
        <taxon>Embryophyta</taxon>
        <taxon>Tracheophyta</taxon>
        <taxon>Spermatophyta</taxon>
        <taxon>Magnoliopsida</taxon>
        <taxon>eudicotyledons</taxon>
        <taxon>Gunneridae</taxon>
        <taxon>Pentapetalae</taxon>
        <taxon>asterids</taxon>
        <taxon>Ericales</taxon>
        <taxon>Theaceae</taxon>
        <taxon>Camellia</taxon>
    </lineage>
</organism>
<name>A0A4S4EVU7_CAMSN</name>
<dbReference type="PANTHER" id="PTHR33624">
    <property type="entry name" value="SIGMA FACTOR BINDING PROTEIN 1, CHLOROPLASTIC"/>
    <property type="match status" value="1"/>
</dbReference>
<reference evidence="2 3" key="1">
    <citation type="journal article" date="2018" name="Proc. Natl. Acad. Sci. U.S.A.">
        <title>Draft genome sequence of Camellia sinensis var. sinensis provides insights into the evolution of the tea genome and tea quality.</title>
        <authorList>
            <person name="Wei C."/>
            <person name="Yang H."/>
            <person name="Wang S."/>
            <person name="Zhao J."/>
            <person name="Liu C."/>
            <person name="Gao L."/>
            <person name="Xia E."/>
            <person name="Lu Y."/>
            <person name="Tai Y."/>
            <person name="She G."/>
            <person name="Sun J."/>
            <person name="Cao H."/>
            <person name="Tong W."/>
            <person name="Gao Q."/>
            <person name="Li Y."/>
            <person name="Deng W."/>
            <person name="Jiang X."/>
            <person name="Wang W."/>
            <person name="Chen Q."/>
            <person name="Zhang S."/>
            <person name="Li H."/>
            <person name="Wu J."/>
            <person name="Wang P."/>
            <person name="Li P."/>
            <person name="Shi C."/>
            <person name="Zheng F."/>
            <person name="Jian J."/>
            <person name="Huang B."/>
            <person name="Shan D."/>
            <person name="Shi M."/>
            <person name="Fang C."/>
            <person name="Yue Y."/>
            <person name="Li F."/>
            <person name="Li D."/>
            <person name="Wei S."/>
            <person name="Han B."/>
            <person name="Jiang C."/>
            <person name="Yin Y."/>
            <person name="Xia T."/>
            <person name="Zhang Z."/>
            <person name="Bennetzen J.L."/>
            <person name="Zhao S."/>
            <person name="Wan X."/>
        </authorList>
    </citation>
    <scope>NUCLEOTIDE SEQUENCE [LARGE SCALE GENOMIC DNA]</scope>
    <source>
        <strain evidence="3">cv. Shuchazao</strain>
        <tissue evidence="2">Leaf</tissue>
    </source>
</reference>
<gene>
    <name evidence="2" type="ORF">TEA_020174</name>
</gene>
<dbReference type="EMBL" id="SDRB02001588">
    <property type="protein sequence ID" value="THG21100.1"/>
    <property type="molecule type" value="Genomic_DNA"/>
</dbReference>
<evidence type="ECO:0000313" key="2">
    <source>
        <dbReference type="EMBL" id="THG21100.1"/>
    </source>
</evidence>
<dbReference type="AlphaFoldDB" id="A0A4S4EVU7"/>
<evidence type="ECO:0000313" key="3">
    <source>
        <dbReference type="Proteomes" id="UP000306102"/>
    </source>
</evidence>
<dbReference type="PANTHER" id="PTHR33624:SF2">
    <property type="entry name" value="SIGMA FACTOR BINDING PROTEIN 1, CHLOROPLASTIC"/>
    <property type="match status" value="1"/>
</dbReference>
<protein>
    <recommendedName>
        <fullName evidence="1">VQ domain-containing protein</fullName>
    </recommendedName>
</protein>
<dbReference type="STRING" id="542762.A0A4S4EVU7"/>
<sequence>MDKLLSVHEKKPTKQTNRTKKKTIKVVYISNPMKVNTTASEFRALVQELTGQDAKYSEIDCVGGNQVVSDEIKISGGDLHDHDHALEEVPRLMEPTTSDVAKSSDLAFEQYDDVFMRQMIDNFSGFLPSSLLF</sequence>
<proteinExistence type="predicted"/>
<dbReference type="InterPro" id="IPR039335">
    <property type="entry name" value="SIB1/2"/>
</dbReference>
<feature type="domain" description="VQ" evidence="1">
    <location>
        <begin position="29"/>
        <end position="54"/>
    </location>
</feature>
<keyword evidence="3" id="KW-1185">Reference proteome</keyword>
<dbReference type="Proteomes" id="UP000306102">
    <property type="component" value="Unassembled WGS sequence"/>
</dbReference>
<dbReference type="InterPro" id="IPR008889">
    <property type="entry name" value="VQ"/>
</dbReference>
<dbReference type="Pfam" id="PF05678">
    <property type="entry name" value="VQ"/>
    <property type="match status" value="1"/>
</dbReference>
<evidence type="ECO:0000259" key="1">
    <source>
        <dbReference type="Pfam" id="PF05678"/>
    </source>
</evidence>
<comment type="caution">
    <text evidence="2">The sequence shown here is derived from an EMBL/GenBank/DDBJ whole genome shotgun (WGS) entry which is preliminary data.</text>
</comment>
<accession>A0A4S4EVU7</accession>